<name>A0A2J8MFJ7_PANTR</name>
<comment type="caution">
    <text evidence="1">The sequence shown here is derived from an EMBL/GenBank/DDBJ whole genome shotgun (WGS) entry which is preliminary data.</text>
</comment>
<organism evidence="1 2">
    <name type="scientific">Pan troglodytes</name>
    <name type="common">Chimpanzee</name>
    <dbReference type="NCBI Taxonomy" id="9598"/>
    <lineage>
        <taxon>Eukaryota</taxon>
        <taxon>Metazoa</taxon>
        <taxon>Chordata</taxon>
        <taxon>Craniata</taxon>
        <taxon>Vertebrata</taxon>
        <taxon>Euteleostomi</taxon>
        <taxon>Mammalia</taxon>
        <taxon>Eutheria</taxon>
        <taxon>Euarchontoglires</taxon>
        <taxon>Primates</taxon>
        <taxon>Haplorrhini</taxon>
        <taxon>Catarrhini</taxon>
        <taxon>Hominidae</taxon>
        <taxon>Pan</taxon>
    </lineage>
</organism>
<dbReference type="AlphaFoldDB" id="A0A2J8MFJ7"/>
<feature type="non-terminal residue" evidence="1">
    <location>
        <position position="1"/>
    </location>
</feature>
<protein>
    <submittedName>
        <fullName evidence="1">STXBP4 isoform 7</fullName>
    </submittedName>
</protein>
<dbReference type="EMBL" id="NBAG03000258">
    <property type="protein sequence ID" value="PNI58292.1"/>
    <property type="molecule type" value="Genomic_DNA"/>
</dbReference>
<proteinExistence type="predicted"/>
<evidence type="ECO:0000313" key="2">
    <source>
        <dbReference type="Proteomes" id="UP000236370"/>
    </source>
</evidence>
<reference evidence="1 2" key="1">
    <citation type="submission" date="2017-12" db="EMBL/GenBank/DDBJ databases">
        <title>High-resolution comparative analysis of great ape genomes.</title>
        <authorList>
            <person name="Pollen A."/>
            <person name="Hastie A."/>
            <person name="Hormozdiari F."/>
            <person name="Dougherty M."/>
            <person name="Liu R."/>
            <person name="Chaisson M."/>
            <person name="Hoppe E."/>
            <person name="Hill C."/>
            <person name="Pang A."/>
            <person name="Hillier L."/>
            <person name="Baker C."/>
            <person name="Armstrong J."/>
            <person name="Shendure J."/>
            <person name="Paten B."/>
            <person name="Wilson R."/>
            <person name="Chao H."/>
            <person name="Schneider V."/>
            <person name="Ventura M."/>
            <person name="Kronenberg Z."/>
            <person name="Murali S."/>
            <person name="Gordon D."/>
            <person name="Cantsilieris S."/>
            <person name="Munson K."/>
            <person name="Nelson B."/>
            <person name="Raja A."/>
            <person name="Underwood J."/>
            <person name="Diekhans M."/>
            <person name="Fiddes I."/>
            <person name="Haussler D."/>
            <person name="Eichler E."/>
        </authorList>
    </citation>
    <scope>NUCLEOTIDE SEQUENCE [LARGE SCALE GENOMIC DNA]</scope>
    <source>
        <strain evidence="1">Yerkes chimp pedigree #C0471</strain>
    </source>
</reference>
<dbReference type="Proteomes" id="UP000236370">
    <property type="component" value="Unassembled WGS sequence"/>
</dbReference>
<sequence>NSAILSSCEIKTGYNKTVQIPITLENSTVGLSNTGPKLSWYSAHKGTTPSPETASTSRLKRDSVFWRFCPGCQKLVLLAVG</sequence>
<evidence type="ECO:0000313" key="1">
    <source>
        <dbReference type="EMBL" id="PNI58292.1"/>
    </source>
</evidence>
<gene>
    <name evidence="1" type="ORF">CK820_G0020963</name>
</gene>
<accession>A0A2J8MFJ7</accession>